<feature type="compositionally biased region" description="Basic and acidic residues" evidence="1">
    <location>
        <begin position="93"/>
        <end position="107"/>
    </location>
</feature>
<dbReference type="GO" id="GO:0070682">
    <property type="term" value="P:proteasome regulatory particle assembly"/>
    <property type="evidence" value="ECO:0007669"/>
    <property type="project" value="InterPro"/>
</dbReference>
<keyword evidence="3" id="KW-1185">Reference proteome</keyword>
<feature type="compositionally biased region" description="Low complexity" evidence="1">
    <location>
        <begin position="112"/>
        <end position="127"/>
    </location>
</feature>
<accession>A0A2T2P567</accession>
<dbReference type="AlphaFoldDB" id="A0A2T2P567"/>
<dbReference type="PANTHER" id="PTHR40422">
    <property type="entry name" value="TRANSLATION MACHINERY-ASSOCIATED PROTEIN 17"/>
    <property type="match status" value="1"/>
</dbReference>
<organism evidence="2 3">
    <name type="scientific">Corynespora cassiicola Philippines</name>
    <dbReference type="NCBI Taxonomy" id="1448308"/>
    <lineage>
        <taxon>Eukaryota</taxon>
        <taxon>Fungi</taxon>
        <taxon>Dikarya</taxon>
        <taxon>Ascomycota</taxon>
        <taxon>Pezizomycotina</taxon>
        <taxon>Dothideomycetes</taxon>
        <taxon>Pleosporomycetidae</taxon>
        <taxon>Pleosporales</taxon>
        <taxon>Corynesporascaceae</taxon>
        <taxon>Corynespora</taxon>
    </lineage>
</organism>
<sequence>MSADALPISAPRFAAALKDLSLPSLHAKVAELRNSIAHLQKSNLELEEFVRQEDDRDCYEALLENREVIKRMEERIELVRVEVVEVRAMPWVEEEKEKKEAVGDTDARTSTSASVGDGAGVNGDVNGTAQGQPREQQGQNGSGTVAASTAENADATEREEGVFL</sequence>
<dbReference type="EMBL" id="KZ678129">
    <property type="protein sequence ID" value="PSN72857.1"/>
    <property type="molecule type" value="Genomic_DNA"/>
</dbReference>
<reference evidence="2 3" key="1">
    <citation type="journal article" date="2018" name="Front. Microbiol.">
        <title>Genome-Wide Analysis of Corynespora cassiicola Leaf Fall Disease Putative Effectors.</title>
        <authorList>
            <person name="Lopez D."/>
            <person name="Ribeiro S."/>
            <person name="Label P."/>
            <person name="Fumanal B."/>
            <person name="Venisse J.S."/>
            <person name="Kohler A."/>
            <person name="de Oliveira R.R."/>
            <person name="Labutti K."/>
            <person name="Lipzen A."/>
            <person name="Lail K."/>
            <person name="Bauer D."/>
            <person name="Ohm R.A."/>
            <person name="Barry K.W."/>
            <person name="Spatafora J."/>
            <person name="Grigoriev I.V."/>
            <person name="Martin F.M."/>
            <person name="Pujade-Renaud V."/>
        </authorList>
    </citation>
    <scope>NUCLEOTIDE SEQUENCE [LARGE SCALE GENOMIC DNA]</scope>
    <source>
        <strain evidence="2 3">Philippines</strain>
    </source>
</reference>
<feature type="region of interest" description="Disordered" evidence="1">
    <location>
        <begin position="93"/>
        <end position="164"/>
    </location>
</feature>
<dbReference type="GO" id="GO:0030674">
    <property type="term" value="F:protein-macromolecule adaptor activity"/>
    <property type="evidence" value="ECO:0007669"/>
    <property type="project" value="TreeGrafter"/>
</dbReference>
<dbReference type="OrthoDB" id="548474at2759"/>
<proteinExistence type="predicted"/>
<evidence type="ECO:0000313" key="3">
    <source>
        <dbReference type="Proteomes" id="UP000240883"/>
    </source>
</evidence>
<evidence type="ECO:0000313" key="2">
    <source>
        <dbReference type="EMBL" id="PSN72857.1"/>
    </source>
</evidence>
<feature type="compositionally biased region" description="Polar residues" evidence="1">
    <location>
        <begin position="128"/>
        <end position="151"/>
    </location>
</feature>
<feature type="compositionally biased region" description="Basic and acidic residues" evidence="1">
    <location>
        <begin position="155"/>
        <end position="164"/>
    </location>
</feature>
<dbReference type="PANTHER" id="PTHR40422:SF1">
    <property type="entry name" value="TRANSLATION MACHINERY-ASSOCIATED PROTEIN 17"/>
    <property type="match status" value="1"/>
</dbReference>
<dbReference type="InterPro" id="IPR038966">
    <property type="entry name" value="TMA17"/>
</dbReference>
<name>A0A2T2P567_CORCC</name>
<protein>
    <submittedName>
        <fullName evidence="2">Uncharacterized protein</fullName>
    </submittedName>
</protein>
<evidence type="ECO:0000256" key="1">
    <source>
        <dbReference type="SAM" id="MobiDB-lite"/>
    </source>
</evidence>
<dbReference type="STRING" id="1448308.A0A2T2P567"/>
<dbReference type="Proteomes" id="UP000240883">
    <property type="component" value="Unassembled WGS sequence"/>
</dbReference>
<gene>
    <name evidence="2" type="ORF">BS50DRAFT_171596</name>
</gene>